<dbReference type="EMBL" id="JACCDE010000002">
    <property type="protein sequence ID" value="NYS76464.1"/>
    <property type="molecule type" value="Genomic_DNA"/>
</dbReference>
<dbReference type="InterPro" id="IPR001753">
    <property type="entry name" value="Enoyl-CoA_hydra/iso"/>
</dbReference>
<evidence type="ECO:0000313" key="2">
    <source>
        <dbReference type="EMBL" id="NYS76464.1"/>
    </source>
</evidence>
<dbReference type="Gene3D" id="3.90.226.10">
    <property type="entry name" value="2-enoyl-CoA Hydratase, Chain A, domain 1"/>
    <property type="match status" value="1"/>
</dbReference>
<accession>A0A7Z0LQ13</accession>
<dbReference type="PANTHER" id="PTHR43459">
    <property type="entry name" value="ENOYL-COA HYDRATASE"/>
    <property type="match status" value="1"/>
</dbReference>
<comment type="similarity">
    <text evidence="1">Belongs to the enoyl-CoA hydratase/isomerase family.</text>
</comment>
<dbReference type="Pfam" id="PF00378">
    <property type="entry name" value="ECH_1"/>
    <property type="match status" value="1"/>
</dbReference>
<evidence type="ECO:0000256" key="1">
    <source>
        <dbReference type="RuleBase" id="RU003707"/>
    </source>
</evidence>
<dbReference type="InterPro" id="IPR029045">
    <property type="entry name" value="ClpP/crotonase-like_dom_sf"/>
</dbReference>
<dbReference type="CDD" id="cd06558">
    <property type="entry name" value="crotonase-like"/>
    <property type="match status" value="1"/>
</dbReference>
<dbReference type="InterPro" id="IPR018376">
    <property type="entry name" value="Enoyl-CoA_hyd/isom_CS"/>
</dbReference>
<proteinExistence type="inferred from homology"/>
<gene>
    <name evidence="2" type="ORF">HZS80_01770</name>
</gene>
<sequence>MSGTLPSLIVEKGVANLQLERPEQANRLGNDDLEQLLEHFETIEADPAIRVVVLRARGKYFCAGYHLKDLESGGDDGRFEAVARGLEDLRPVTIAAVQGGVYGGASDLLLACDFRVGSLSAEVAMPAVRFGLHLYGSLLERYVSRLGLNTAKRLILAAEKLSAEDMLRVGFLTHLVEEPRELDDTVEELAERLVGLAPLAMKGMKRHLNEIARGGLDLASLQEDISHCIESNDLAEGLRALQERRPPCFSGR</sequence>
<dbReference type="SUPFAM" id="SSF52096">
    <property type="entry name" value="ClpP/crotonase"/>
    <property type="match status" value="1"/>
</dbReference>
<evidence type="ECO:0000313" key="3">
    <source>
        <dbReference type="Proteomes" id="UP000526892"/>
    </source>
</evidence>
<comment type="caution">
    <text evidence="2">The sequence shown here is derived from an EMBL/GenBank/DDBJ whole genome shotgun (WGS) entry which is preliminary data.</text>
</comment>
<dbReference type="GO" id="GO:0016853">
    <property type="term" value="F:isomerase activity"/>
    <property type="evidence" value="ECO:0007669"/>
    <property type="project" value="UniProtKB-KW"/>
</dbReference>
<reference evidence="2 3" key="1">
    <citation type="journal article" date="2003" name="Extremophiles">
        <title>Halomonas glaciei sp. nov. isolated from fast ice of Adelie Land, Antarctica.</title>
        <authorList>
            <person name="Reddy G.S."/>
            <person name="Raghavan P.U."/>
            <person name="Sarita N.B."/>
            <person name="Prakash J.S."/>
            <person name="Nagesh N."/>
            <person name="Delille D."/>
            <person name="Shivaji S."/>
        </authorList>
    </citation>
    <scope>NUCLEOTIDE SEQUENCE [LARGE SCALE GENOMIC DNA]</scope>
    <source>
        <strain evidence="2 3">DD39</strain>
    </source>
</reference>
<dbReference type="Proteomes" id="UP000526892">
    <property type="component" value="Unassembled WGS sequence"/>
</dbReference>
<name>A0A7Z0LQ13_9GAMM</name>
<keyword evidence="3" id="KW-1185">Reference proteome</keyword>
<keyword evidence="2" id="KW-0413">Isomerase</keyword>
<dbReference type="PANTHER" id="PTHR43459:SF1">
    <property type="entry name" value="EG:BACN32G11.4 PROTEIN"/>
    <property type="match status" value="1"/>
</dbReference>
<organism evidence="2 3">
    <name type="scientific">Vreelandella glaciei</name>
    <dbReference type="NCBI Taxonomy" id="186761"/>
    <lineage>
        <taxon>Bacteria</taxon>
        <taxon>Pseudomonadati</taxon>
        <taxon>Pseudomonadota</taxon>
        <taxon>Gammaproteobacteria</taxon>
        <taxon>Oceanospirillales</taxon>
        <taxon>Halomonadaceae</taxon>
        <taxon>Vreelandella</taxon>
    </lineage>
</organism>
<protein>
    <submittedName>
        <fullName evidence="2">Enoyl-CoA hydratase/isomerase family protein</fullName>
    </submittedName>
</protein>
<dbReference type="RefSeq" id="WP_179914974.1">
    <property type="nucleotide sequence ID" value="NZ_JACCDE010000002.1"/>
</dbReference>
<dbReference type="PROSITE" id="PS00166">
    <property type="entry name" value="ENOYL_COA_HYDRATASE"/>
    <property type="match status" value="1"/>
</dbReference>
<dbReference type="AlphaFoldDB" id="A0A7Z0LQ13"/>